<evidence type="ECO:0000256" key="12">
    <source>
        <dbReference type="ARBA" id="ARBA00047372"/>
    </source>
</evidence>
<dbReference type="SUPFAM" id="SSF102114">
    <property type="entry name" value="Radical SAM enzymes"/>
    <property type="match status" value="1"/>
</dbReference>
<dbReference type="InterPro" id="IPR000182">
    <property type="entry name" value="GNAT_dom"/>
</dbReference>
<evidence type="ECO:0000256" key="11">
    <source>
        <dbReference type="ARBA" id="ARBA00044771"/>
    </source>
</evidence>
<comment type="catalytic activity">
    <reaction evidence="12">
        <text>uridine(34) in tRNA + acetyl-CoA + S-adenosyl-L-methionine + H2O = 5-(carboxymethyl)uridine(34) in tRNA + 5'-deoxyadenosine + L-methionine + CoA + 2 H(+)</text>
        <dbReference type="Rhea" id="RHEA:61020"/>
        <dbReference type="Rhea" id="RHEA-COMP:10407"/>
        <dbReference type="Rhea" id="RHEA-COMP:11727"/>
        <dbReference type="ChEBI" id="CHEBI:15377"/>
        <dbReference type="ChEBI" id="CHEBI:15378"/>
        <dbReference type="ChEBI" id="CHEBI:17319"/>
        <dbReference type="ChEBI" id="CHEBI:57287"/>
        <dbReference type="ChEBI" id="CHEBI:57288"/>
        <dbReference type="ChEBI" id="CHEBI:57844"/>
        <dbReference type="ChEBI" id="CHEBI:59789"/>
        <dbReference type="ChEBI" id="CHEBI:65315"/>
        <dbReference type="ChEBI" id="CHEBI:74882"/>
        <dbReference type="EC" id="2.3.1.311"/>
    </reaction>
    <physiologicalReaction direction="left-to-right" evidence="12">
        <dbReference type="Rhea" id="RHEA:61021"/>
    </physiologicalReaction>
</comment>
<evidence type="ECO:0000256" key="13">
    <source>
        <dbReference type="SAM" id="Phobius"/>
    </source>
</evidence>
<dbReference type="Pfam" id="PF04055">
    <property type="entry name" value="Radical_SAM"/>
    <property type="match status" value="1"/>
</dbReference>
<dbReference type="GO" id="GO:0000049">
    <property type="term" value="F:tRNA binding"/>
    <property type="evidence" value="ECO:0007669"/>
    <property type="project" value="UniProtKB-KW"/>
</dbReference>
<dbReference type="SUPFAM" id="SSF55729">
    <property type="entry name" value="Acyl-CoA N-acyltransferases (Nat)"/>
    <property type="match status" value="1"/>
</dbReference>
<evidence type="ECO:0000256" key="6">
    <source>
        <dbReference type="ARBA" id="ARBA00022691"/>
    </source>
</evidence>
<evidence type="ECO:0000256" key="10">
    <source>
        <dbReference type="ARBA" id="ARBA00023014"/>
    </source>
</evidence>
<dbReference type="Pfam" id="PF00583">
    <property type="entry name" value="Acetyltransf_1"/>
    <property type="match status" value="1"/>
</dbReference>
<dbReference type="InterPro" id="IPR007197">
    <property type="entry name" value="rSAM"/>
</dbReference>
<comment type="pathway">
    <text evidence="2">tRNA modification.</text>
</comment>
<evidence type="ECO:0000256" key="7">
    <source>
        <dbReference type="ARBA" id="ARBA00022723"/>
    </source>
</evidence>
<dbReference type="CDD" id="cd04301">
    <property type="entry name" value="NAT_SF"/>
    <property type="match status" value="1"/>
</dbReference>
<keyword evidence="9" id="KW-0408">Iron</keyword>
<keyword evidence="10" id="KW-0411">Iron-sulfur</keyword>
<dbReference type="GO" id="GO:0051539">
    <property type="term" value="F:4 iron, 4 sulfur cluster binding"/>
    <property type="evidence" value="ECO:0007669"/>
    <property type="project" value="UniProtKB-KW"/>
</dbReference>
<dbReference type="SFLD" id="SFLDS00029">
    <property type="entry name" value="Radical_SAM"/>
    <property type="match status" value="1"/>
</dbReference>
<evidence type="ECO:0000256" key="5">
    <source>
        <dbReference type="ARBA" id="ARBA00022555"/>
    </source>
</evidence>
<dbReference type="InterPro" id="IPR039661">
    <property type="entry name" value="ELP3"/>
</dbReference>
<feature type="domain" description="Elp3/MiaA/NifB-like radical SAM core" evidence="14">
    <location>
        <begin position="114"/>
        <end position="396"/>
    </location>
</feature>
<dbReference type="InterPro" id="IPR016181">
    <property type="entry name" value="Acyl_CoA_acyltransferase"/>
</dbReference>
<dbReference type="GO" id="GO:0005634">
    <property type="term" value="C:nucleus"/>
    <property type="evidence" value="ECO:0007669"/>
    <property type="project" value="TreeGrafter"/>
</dbReference>
<protein>
    <recommendedName>
        <fullName evidence="11">tRNA carboxymethyluridine synthase</fullName>
        <ecNumber evidence="11">2.3.1.311</ecNumber>
    </recommendedName>
</protein>
<evidence type="ECO:0000256" key="8">
    <source>
        <dbReference type="ARBA" id="ARBA00022884"/>
    </source>
</evidence>
<evidence type="ECO:0000256" key="9">
    <source>
        <dbReference type="ARBA" id="ARBA00023004"/>
    </source>
</evidence>
<dbReference type="InterPro" id="IPR006638">
    <property type="entry name" value="Elp3/MiaA/NifB-like_rSAM"/>
</dbReference>
<keyword evidence="13" id="KW-0472">Membrane</keyword>
<keyword evidence="13" id="KW-0812">Transmembrane</keyword>
<dbReference type="Gene3D" id="3.30.750.200">
    <property type="match status" value="1"/>
</dbReference>
<dbReference type="GO" id="GO:0002926">
    <property type="term" value="P:tRNA wobble base 5-methoxycarbonylmethyl-2-thiouridinylation"/>
    <property type="evidence" value="ECO:0007669"/>
    <property type="project" value="TreeGrafter"/>
</dbReference>
<proteinExistence type="inferred from homology"/>
<sequence length="685" mass="80081">MVQFSDIEHNLIEKDLEDIFNEKTQYSEDEKKSIEKVVNFLVSKNYSSKKEYTKNLNEILKNLKGKIKKFPSKIELNIIYKKMYKSNIIERNSNLEKYMKRKFCRSGSGELPVTVFTSPSKFDCPEDCSYCPDEKAEKLIFNEKIGKWQKKKVRIQPRSYLSTEPGCMRAAKDKFHPITQTYDRIHCLEIMGHEVDKIRFIVLGGTYCYYPMDYRIWFMTCLYYACNTYYTWSSRREMKSLGEEMRLNRISDVKIVGITVETRPDHASLEDCAHFMACGITTVQVGIQQLSDSILKGINRRCTVEQIKEGTKRILDCGLKLDTHYMFDLPGPGKLCLLSPQDDRDMIDLITEHEDFAVADQWKLYPCSTTPHTRILTWYNNMTEFFKNLKEKINSIKIQRVWRKYKSIKYYGPIGGDPIDLSKKKYLPYAEIDGGSYLVDTLVYAKQKVHKDTRLNRVIRDIPEISIVGGNKITNLRQHILEKIEKEGLKKCQCIRCREIQGGEFNIDSLKLDIYPRIKAGSNDYFISFEDKNEKLYGLARLRLLNDSSDTLPILENSAVIREVHVYGATVRTNTKDKTKPQHSGLGKKLVKKCEEIAMKQGYKKIYITSGEGVINYYKNKLDYYEVEEEYCGIKYHYMMKSLEESKISKIWKDLKKYLLIIFSIITVITIIITFYQLSDNFNTL</sequence>
<keyword evidence="6" id="KW-0949">S-adenosyl-L-methionine</keyword>
<dbReference type="AlphaFoldDB" id="A0A6C0IXP2"/>
<evidence type="ECO:0000256" key="3">
    <source>
        <dbReference type="ARBA" id="ARBA00005494"/>
    </source>
</evidence>
<keyword evidence="7" id="KW-0479">Metal-binding</keyword>
<dbReference type="PANTHER" id="PTHR11135:SF2">
    <property type="entry name" value="ELONGATOR COMPLEX PROTEIN 3"/>
    <property type="match status" value="1"/>
</dbReference>
<dbReference type="EMBL" id="MN740275">
    <property type="protein sequence ID" value="QHT97359.1"/>
    <property type="molecule type" value="Genomic_DNA"/>
</dbReference>
<evidence type="ECO:0000313" key="15">
    <source>
        <dbReference type="EMBL" id="QHT97359.1"/>
    </source>
</evidence>
<dbReference type="EC" id="2.3.1.311" evidence="11"/>
<evidence type="ECO:0000256" key="1">
    <source>
        <dbReference type="ARBA" id="ARBA00001966"/>
    </source>
</evidence>
<dbReference type="GO" id="GO:0106261">
    <property type="term" value="F:tRNA uridine(34) acetyltransferase activity"/>
    <property type="evidence" value="ECO:0007669"/>
    <property type="project" value="UniProtKB-EC"/>
</dbReference>
<feature type="transmembrane region" description="Helical" evidence="13">
    <location>
        <begin position="658"/>
        <end position="678"/>
    </location>
</feature>
<evidence type="ECO:0000256" key="4">
    <source>
        <dbReference type="ARBA" id="ARBA00022485"/>
    </source>
</evidence>
<organism evidence="15">
    <name type="scientific">viral metagenome</name>
    <dbReference type="NCBI Taxonomy" id="1070528"/>
    <lineage>
        <taxon>unclassified sequences</taxon>
        <taxon>metagenomes</taxon>
        <taxon>organismal metagenomes</taxon>
    </lineage>
</organism>
<accession>A0A6C0IXP2</accession>
<dbReference type="Gene3D" id="3.40.630.30">
    <property type="match status" value="1"/>
</dbReference>
<keyword evidence="5" id="KW-0820">tRNA-binding</keyword>
<dbReference type="SMART" id="SM00729">
    <property type="entry name" value="Elp3"/>
    <property type="match status" value="1"/>
</dbReference>
<dbReference type="InterPro" id="IPR058240">
    <property type="entry name" value="rSAM_sf"/>
</dbReference>
<keyword evidence="8" id="KW-0694">RNA-binding</keyword>
<reference evidence="15" key="1">
    <citation type="journal article" date="2020" name="Nature">
        <title>Giant virus diversity and host interactions through global metagenomics.</title>
        <authorList>
            <person name="Schulz F."/>
            <person name="Roux S."/>
            <person name="Paez-Espino D."/>
            <person name="Jungbluth S."/>
            <person name="Walsh D.A."/>
            <person name="Denef V.J."/>
            <person name="McMahon K.D."/>
            <person name="Konstantinidis K.T."/>
            <person name="Eloe-Fadrosh E.A."/>
            <person name="Kyrpides N.C."/>
            <person name="Woyke T."/>
        </authorList>
    </citation>
    <scope>NUCLEOTIDE SEQUENCE</scope>
    <source>
        <strain evidence="15">GVMAG-M-3300025138-11</strain>
    </source>
</reference>
<comment type="similarity">
    <text evidence="3">Belongs to the ELP3 family.</text>
</comment>
<evidence type="ECO:0000259" key="14">
    <source>
        <dbReference type="SMART" id="SM00729"/>
    </source>
</evidence>
<keyword evidence="13" id="KW-1133">Transmembrane helix</keyword>
<dbReference type="GO" id="GO:0033588">
    <property type="term" value="C:elongator holoenzyme complex"/>
    <property type="evidence" value="ECO:0007669"/>
    <property type="project" value="TreeGrafter"/>
</dbReference>
<dbReference type="GO" id="GO:0005737">
    <property type="term" value="C:cytoplasm"/>
    <property type="evidence" value="ECO:0007669"/>
    <property type="project" value="TreeGrafter"/>
</dbReference>
<dbReference type="GO" id="GO:0046872">
    <property type="term" value="F:metal ion binding"/>
    <property type="evidence" value="ECO:0007669"/>
    <property type="project" value="UniProtKB-KW"/>
</dbReference>
<evidence type="ECO:0000256" key="2">
    <source>
        <dbReference type="ARBA" id="ARBA00005217"/>
    </source>
</evidence>
<comment type="cofactor">
    <cofactor evidence="1">
        <name>[4Fe-4S] cluster</name>
        <dbReference type="ChEBI" id="CHEBI:49883"/>
    </cofactor>
</comment>
<dbReference type="SFLD" id="SFLDG01086">
    <property type="entry name" value="elongater_protein-like"/>
    <property type="match status" value="1"/>
</dbReference>
<keyword evidence="4" id="KW-0004">4Fe-4S</keyword>
<dbReference type="PANTHER" id="PTHR11135">
    <property type="entry name" value="HISTONE ACETYLTRANSFERASE-RELATED"/>
    <property type="match status" value="1"/>
</dbReference>
<name>A0A6C0IXP2_9ZZZZ</name>